<dbReference type="SMART" id="SM00490">
    <property type="entry name" value="HELICc"/>
    <property type="match status" value="1"/>
</dbReference>
<feature type="compositionally biased region" description="Basic residues" evidence="12">
    <location>
        <begin position="1"/>
        <end position="11"/>
    </location>
</feature>
<protein>
    <recommendedName>
        <fullName evidence="11">DNA 3'-5' helicase</fullName>
        <ecNumber evidence="11">5.6.2.4</ecNumber>
    </recommendedName>
</protein>
<dbReference type="InterPro" id="IPR001650">
    <property type="entry name" value="Helicase_C-like"/>
</dbReference>
<feature type="region of interest" description="Disordered" evidence="12">
    <location>
        <begin position="1308"/>
        <end position="1327"/>
    </location>
</feature>
<feature type="region of interest" description="Disordered" evidence="12">
    <location>
        <begin position="102"/>
        <end position="134"/>
    </location>
</feature>
<feature type="compositionally biased region" description="Acidic residues" evidence="12">
    <location>
        <begin position="414"/>
        <end position="427"/>
    </location>
</feature>
<dbReference type="GO" id="GO:0005737">
    <property type="term" value="C:cytoplasm"/>
    <property type="evidence" value="ECO:0007669"/>
    <property type="project" value="TreeGrafter"/>
</dbReference>
<evidence type="ECO:0000259" key="14">
    <source>
        <dbReference type="PROSITE" id="PS51194"/>
    </source>
</evidence>
<dbReference type="NCBIfam" id="TIGR00614">
    <property type="entry name" value="recQ_fam"/>
    <property type="match status" value="1"/>
</dbReference>
<comment type="catalytic activity">
    <reaction evidence="10">
        <text>Couples ATP hydrolysis with the unwinding of duplex DNA by translocating in the 3'-5' direction.</text>
        <dbReference type="EC" id="5.6.2.4"/>
    </reaction>
</comment>
<dbReference type="PANTHER" id="PTHR13710">
    <property type="entry name" value="DNA HELICASE RECQ FAMILY MEMBER"/>
    <property type="match status" value="1"/>
</dbReference>
<reference evidence="15 16" key="1">
    <citation type="submission" date="2014-11" db="EMBL/GenBank/DDBJ databases">
        <authorList>
            <person name="Zhu J."/>
            <person name="Qi W."/>
            <person name="Song R."/>
        </authorList>
    </citation>
    <scope>NUCLEOTIDE SEQUENCE [LARGE SCALE GENOMIC DNA]</scope>
</reference>
<gene>
    <name evidence="15" type="ORF">Vbra_11163</name>
</gene>
<evidence type="ECO:0000259" key="13">
    <source>
        <dbReference type="PROSITE" id="PS51192"/>
    </source>
</evidence>
<feature type="compositionally biased region" description="Basic and acidic residues" evidence="12">
    <location>
        <begin position="894"/>
        <end position="905"/>
    </location>
</feature>
<accession>A0A0G4EBN3</accession>
<evidence type="ECO:0000256" key="2">
    <source>
        <dbReference type="ARBA" id="ARBA00005446"/>
    </source>
</evidence>
<evidence type="ECO:0000256" key="10">
    <source>
        <dbReference type="ARBA" id="ARBA00034617"/>
    </source>
</evidence>
<dbReference type="STRING" id="1169540.A0A0G4EBN3"/>
<evidence type="ECO:0000256" key="12">
    <source>
        <dbReference type="SAM" id="MobiDB-lite"/>
    </source>
</evidence>
<evidence type="ECO:0000256" key="5">
    <source>
        <dbReference type="ARBA" id="ARBA00022806"/>
    </source>
</evidence>
<feature type="region of interest" description="Disordered" evidence="12">
    <location>
        <begin position="1386"/>
        <end position="1441"/>
    </location>
</feature>
<dbReference type="GO" id="GO:0016787">
    <property type="term" value="F:hydrolase activity"/>
    <property type="evidence" value="ECO:0007669"/>
    <property type="project" value="UniProtKB-KW"/>
</dbReference>
<feature type="compositionally biased region" description="Low complexity" evidence="12">
    <location>
        <begin position="32"/>
        <end position="45"/>
    </location>
</feature>
<dbReference type="InParanoid" id="A0A0G4EBN3"/>
<evidence type="ECO:0000256" key="1">
    <source>
        <dbReference type="ARBA" id="ARBA00004123"/>
    </source>
</evidence>
<feature type="compositionally biased region" description="Pro residues" evidence="12">
    <location>
        <begin position="435"/>
        <end position="445"/>
    </location>
</feature>
<feature type="domain" description="Helicase ATP-binding" evidence="13">
    <location>
        <begin position="557"/>
        <end position="743"/>
    </location>
</feature>
<dbReference type="GO" id="GO:0005694">
    <property type="term" value="C:chromosome"/>
    <property type="evidence" value="ECO:0007669"/>
    <property type="project" value="TreeGrafter"/>
</dbReference>
<dbReference type="VEuPathDB" id="CryptoDB:Vbra_11163"/>
<dbReference type="InterPro" id="IPR014001">
    <property type="entry name" value="Helicase_ATP-bd"/>
</dbReference>
<evidence type="ECO:0000313" key="16">
    <source>
        <dbReference type="Proteomes" id="UP000041254"/>
    </source>
</evidence>
<evidence type="ECO:0000256" key="6">
    <source>
        <dbReference type="ARBA" id="ARBA00022840"/>
    </source>
</evidence>
<dbReference type="CDD" id="cd18794">
    <property type="entry name" value="SF2_C_RecQ"/>
    <property type="match status" value="1"/>
</dbReference>
<feature type="compositionally biased region" description="Pro residues" evidence="12">
    <location>
        <begin position="1273"/>
        <end position="1290"/>
    </location>
</feature>
<evidence type="ECO:0000313" key="15">
    <source>
        <dbReference type="EMBL" id="CEL92940.1"/>
    </source>
</evidence>
<dbReference type="OrthoDB" id="10261556at2759"/>
<dbReference type="InterPro" id="IPR036388">
    <property type="entry name" value="WH-like_DNA-bd_sf"/>
</dbReference>
<feature type="region of interest" description="Disordered" evidence="12">
    <location>
        <begin position="1459"/>
        <end position="1481"/>
    </location>
</feature>
<dbReference type="PROSITE" id="PS51192">
    <property type="entry name" value="HELICASE_ATP_BIND_1"/>
    <property type="match status" value="1"/>
</dbReference>
<feature type="compositionally biased region" description="Low complexity" evidence="12">
    <location>
        <begin position="1426"/>
        <end position="1439"/>
    </location>
</feature>
<organism evidence="15 16">
    <name type="scientific">Vitrella brassicaformis (strain CCMP3155)</name>
    <dbReference type="NCBI Taxonomy" id="1169540"/>
    <lineage>
        <taxon>Eukaryota</taxon>
        <taxon>Sar</taxon>
        <taxon>Alveolata</taxon>
        <taxon>Colpodellida</taxon>
        <taxon>Vitrellaceae</taxon>
        <taxon>Vitrella</taxon>
    </lineage>
</organism>
<dbReference type="InterPro" id="IPR011545">
    <property type="entry name" value="DEAD/DEAH_box_helicase_dom"/>
</dbReference>
<feature type="compositionally biased region" description="Polar residues" evidence="12">
    <location>
        <begin position="1335"/>
        <end position="1352"/>
    </location>
</feature>
<keyword evidence="5" id="KW-0347">Helicase</keyword>
<dbReference type="Pfam" id="PF16124">
    <property type="entry name" value="RecQ_Zn_bind"/>
    <property type="match status" value="1"/>
</dbReference>
<keyword evidence="9" id="KW-0539">Nucleus</keyword>
<feature type="compositionally biased region" description="Acidic residues" evidence="12">
    <location>
        <begin position="181"/>
        <end position="190"/>
    </location>
</feature>
<feature type="compositionally biased region" description="Low complexity" evidence="12">
    <location>
        <begin position="1397"/>
        <end position="1407"/>
    </location>
</feature>
<feature type="domain" description="Helicase C-terminal" evidence="14">
    <location>
        <begin position="772"/>
        <end position="920"/>
    </location>
</feature>
<keyword evidence="7" id="KW-0238">DNA-binding</keyword>
<feature type="compositionally biased region" description="Gly residues" evidence="12">
    <location>
        <begin position="1386"/>
        <end position="1396"/>
    </location>
</feature>
<dbReference type="GO" id="GO:0005634">
    <property type="term" value="C:nucleus"/>
    <property type="evidence" value="ECO:0007669"/>
    <property type="project" value="UniProtKB-SubCell"/>
</dbReference>
<feature type="region of interest" description="Disordered" evidence="12">
    <location>
        <begin position="171"/>
        <end position="190"/>
    </location>
</feature>
<dbReference type="Proteomes" id="UP000041254">
    <property type="component" value="Unassembled WGS sequence"/>
</dbReference>
<keyword evidence="4" id="KW-0378">Hydrolase</keyword>
<keyword evidence="6" id="KW-0067">ATP-binding</keyword>
<dbReference type="GO" id="GO:0005524">
    <property type="term" value="F:ATP binding"/>
    <property type="evidence" value="ECO:0007669"/>
    <property type="project" value="UniProtKB-KW"/>
</dbReference>
<proteinExistence type="inferred from homology"/>
<dbReference type="InterPro" id="IPR032284">
    <property type="entry name" value="RecQ_Zn-bd"/>
</dbReference>
<dbReference type="Gene3D" id="1.10.10.10">
    <property type="entry name" value="Winged helix-like DNA-binding domain superfamily/Winged helix DNA-binding domain"/>
    <property type="match status" value="1"/>
</dbReference>
<dbReference type="EC" id="5.6.2.4" evidence="11"/>
<dbReference type="CDD" id="cd17920">
    <property type="entry name" value="DEXHc_RecQ"/>
    <property type="match status" value="1"/>
</dbReference>
<dbReference type="Pfam" id="PF00270">
    <property type="entry name" value="DEAD"/>
    <property type="match status" value="1"/>
</dbReference>
<feature type="region of interest" description="Disordered" evidence="12">
    <location>
        <begin position="1081"/>
        <end position="1297"/>
    </location>
</feature>
<feature type="region of interest" description="Disordered" evidence="12">
    <location>
        <begin position="409"/>
        <end position="492"/>
    </location>
</feature>
<dbReference type="InterPro" id="IPR004589">
    <property type="entry name" value="DNA_helicase_ATP-dep_RecQ"/>
</dbReference>
<keyword evidence="3" id="KW-0547">Nucleotide-binding</keyword>
<feature type="compositionally biased region" description="Pro residues" evidence="12">
    <location>
        <begin position="478"/>
        <end position="488"/>
    </location>
</feature>
<dbReference type="SMART" id="SM00487">
    <property type="entry name" value="DEXDc"/>
    <property type="match status" value="1"/>
</dbReference>
<dbReference type="PROSITE" id="PS51194">
    <property type="entry name" value="HELICASE_CTER"/>
    <property type="match status" value="1"/>
</dbReference>
<evidence type="ECO:0000256" key="7">
    <source>
        <dbReference type="ARBA" id="ARBA00023125"/>
    </source>
</evidence>
<feature type="compositionally biased region" description="Acidic residues" evidence="12">
    <location>
        <begin position="1160"/>
        <end position="1176"/>
    </location>
</feature>
<evidence type="ECO:0000256" key="3">
    <source>
        <dbReference type="ARBA" id="ARBA00022741"/>
    </source>
</evidence>
<dbReference type="GO" id="GO:0000724">
    <property type="term" value="P:double-strand break repair via homologous recombination"/>
    <property type="evidence" value="ECO:0007669"/>
    <property type="project" value="TreeGrafter"/>
</dbReference>
<dbReference type="InterPro" id="IPR027417">
    <property type="entry name" value="P-loop_NTPase"/>
</dbReference>
<evidence type="ECO:0000256" key="4">
    <source>
        <dbReference type="ARBA" id="ARBA00022801"/>
    </source>
</evidence>
<dbReference type="GO" id="GO:0003677">
    <property type="term" value="F:DNA binding"/>
    <property type="evidence" value="ECO:0007669"/>
    <property type="project" value="UniProtKB-KW"/>
</dbReference>
<evidence type="ECO:0000256" key="9">
    <source>
        <dbReference type="ARBA" id="ARBA00023242"/>
    </source>
</evidence>
<feature type="compositionally biased region" description="Low complexity" evidence="12">
    <location>
        <begin position="466"/>
        <end position="477"/>
    </location>
</feature>
<dbReference type="PANTHER" id="PTHR13710:SF153">
    <property type="entry name" value="RECQ-LIKE DNA HELICASE BLM"/>
    <property type="match status" value="1"/>
</dbReference>
<comment type="subcellular location">
    <subcellularLocation>
        <location evidence="1">Nucleus</location>
    </subcellularLocation>
</comment>
<feature type="compositionally biased region" description="Basic residues" evidence="12">
    <location>
        <begin position="1093"/>
        <end position="1102"/>
    </location>
</feature>
<dbReference type="GO" id="GO:0043138">
    <property type="term" value="F:3'-5' DNA helicase activity"/>
    <property type="evidence" value="ECO:0007669"/>
    <property type="project" value="UniProtKB-EC"/>
</dbReference>
<dbReference type="EMBL" id="CDMY01000123">
    <property type="protein sequence ID" value="CEL92940.1"/>
    <property type="molecule type" value="Genomic_DNA"/>
</dbReference>
<evidence type="ECO:0000256" key="11">
    <source>
        <dbReference type="ARBA" id="ARBA00034808"/>
    </source>
</evidence>
<comment type="similarity">
    <text evidence="2">Belongs to the helicase family. RecQ subfamily.</text>
</comment>
<dbReference type="Pfam" id="PF00271">
    <property type="entry name" value="Helicase_C"/>
    <property type="match status" value="1"/>
</dbReference>
<feature type="region of interest" description="Disordered" evidence="12">
    <location>
        <begin position="894"/>
        <end position="914"/>
    </location>
</feature>
<dbReference type="SUPFAM" id="SSF52540">
    <property type="entry name" value="P-loop containing nucleoside triphosphate hydrolases"/>
    <property type="match status" value="1"/>
</dbReference>
<dbReference type="Gene3D" id="3.40.50.300">
    <property type="entry name" value="P-loop containing nucleotide triphosphate hydrolases"/>
    <property type="match status" value="2"/>
</dbReference>
<feature type="region of interest" description="Disordered" evidence="12">
    <location>
        <begin position="1"/>
        <end position="64"/>
    </location>
</feature>
<name>A0A0G4EBN3_VITBC</name>
<feature type="region of interest" description="Disordered" evidence="12">
    <location>
        <begin position="1333"/>
        <end position="1364"/>
    </location>
</feature>
<keyword evidence="16" id="KW-1185">Reference proteome</keyword>
<sequence>MMAHHRQKPGQKKIESYFALPGQAPARPPPAAAAAAGAAAAAVRRPQPKSDPPPSNSGNDCGACGQKKAEPTFPCAGGCGNYLHRSCFPKGPSLVCPFCAQSPGRNPPRKLNDVSPVEAEDRPHLPPQPDEADQPLPAAMLRMQSDPAQPIPATFMWRHDTQVGGEYFQHPHHHEHQQQPEEGEREGEGEGDELLAIAAAADPDKGKHEIVDMVRAVRCQGKTMLRALLPLINSDEAGPISDPHAVAQAARQAIAAFGELGRPDDPSPSRLFERAQRLIKTPLRHKNPPPKDTRAIGSPPAAAAAAAAAACPAAPFLAPAVEDDGMKVRPAHQPWENDWADVVIDEDHEDVPAAAAAAAAAVPPLRQEPIVVDLDEYEDDPMEEDDAKPASSSAAAAAAAAPVGVGGAGGAELFGDDDPAFEDDEIDPCLSQPFDPFPFPFPFPAPHQQQPQQESESFDDIEISQAPAAAAAAAAAVAPPPPPPPLPEPAAADDPVALAVEDFAARVNSSGAARLYRPDPSQQQWFRETHAWSRELRNRNREIFGHDSFRGPQMGVINAVLSNRDAFVVMPTGGGKSLCFQLPAVVGRAGLVVVISPLRALMEDQVKAVKEKNVYAESIDQNTTKSKHSEILGALQSLIDEEDPANPDKEHICLLYVTPEKLVKSTAVQRVLKELYDAGSLKLVCVDEAHCVCQWGREFRDDYRKLGLIKKMAPKTPILALTASATDSVIRDVRSTLQMAASTVVFKQSIDRPNLFIEVRPKTPTCLHQMAQLIQSSPELQGGSGVVYCLSQKDCEEVATRLRDAFHITAEAYHAGMTDRNRKDIQRRWMSGDTQVVVATVAFGLGIDKADVRFVFHYSIPPTLDRYYQEIGRAGRDGRFSRVVLWYSQHDQGRQEKMAAGERGGRGRGGGGGRRLDELKRMTEFCDATDCRRILLLRHFGEAPPGADLCGAGCDNCAHNLLQGQSEEEDVTEAAMTIVLLVQDYVRLKTASGMYRLTQSLLNDAARGLNHKRIGQTKMNTAGSYGKLRRWRKSTQDTKESIDQLIRLLLNGKYLTNGVQKSTYQDFPVIKIGQAPQVKKLTSGNVTITMPRPRNRPPRRHGPPALPSGNPDNHQADGNDNMGDDDSPPKKKKRPRGHGVGGGRGESHQQQQQQQRQMDDDYNDWDDDDDDDEDDVPPPPAKKKKNAGGGGGGGGKRKGKAGRKSNMAINRGKEKQPAKKKRRNSQGGMAAHAPVQREDDEDDWSGNEMILISSSGPSDPDRDRRAKAAPAAPRRPPSGPRQNAQPPPPAAAAAAAAAHNQFANFAFHQRPPAPPAAAPAAAAAGAMRVSDPLAYSSSHDSHNNAPSRQVCRQMSGPGGARGAVRAPAPAAAAVAVAARSGGAGHVGMEGGNGNGNGVAAQPAANGNHPGRPPQHQQRNGGPPPAAAAADAANGNTGAGRLAGRVGHISAAARRNQMVRRPANLRAEGENVQPAIGPAMMRERDRQLLNAWR</sequence>
<evidence type="ECO:0000256" key="8">
    <source>
        <dbReference type="ARBA" id="ARBA00023235"/>
    </source>
</evidence>
<keyword evidence="8" id="KW-0413">Isomerase</keyword>
<dbReference type="GO" id="GO:0009378">
    <property type="term" value="F:four-way junction helicase activity"/>
    <property type="evidence" value="ECO:0007669"/>
    <property type="project" value="TreeGrafter"/>
</dbReference>